<sequence length="114" mass="12517">MIKVAADLKTLKSSLRIDGDDDDELLKGYLSAATSYIKQSIGDENGVSGFYEMDGVSDLFETAVYALAGSYWYYRTSITSNTVNPVDLVVDSIIGQLRGLYNQKQDEVSDNGNQ</sequence>
<gene>
    <name evidence="1" type="ORF">LPE_00748</name>
</gene>
<reference evidence="1" key="1">
    <citation type="journal article" date="2011" name="J. Bacteriol.">
        <title>Annotated genome sequence of Lactobacillus pentosus MP-10, which has probiotic potential, from naturally fermented Alorena green table olives.</title>
        <authorList>
            <person name="Abriouel H."/>
            <person name="Benomar N."/>
            <person name="Perez Pulido R."/>
            <person name="Canamero M.M."/>
            <person name="Galvez A."/>
        </authorList>
    </citation>
    <scope>NUCLEOTIDE SEQUENCE</scope>
    <source>
        <strain evidence="1">MP-10</strain>
    </source>
</reference>
<protein>
    <submittedName>
        <fullName evidence="1">Phage protein DNA packaging protein</fullName>
    </submittedName>
</protein>
<accession>F6IT65</accession>
<dbReference type="NCBIfam" id="TIGR01560">
    <property type="entry name" value="put_DNA_pack"/>
    <property type="match status" value="1"/>
</dbReference>
<dbReference type="InterPro" id="IPR006450">
    <property type="entry name" value="Phage_HK97_gp6-like"/>
</dbReference>
<name>F6IT65_LACPE</name>
<dbReference type="EMBL" id="FR871768">
    <property type="protein sequence ID" value="CCB81739.1"/>
    <property type="molecule type" value="Genomic_DNA"/>
</dbReference>
<dbReference type="Gene3D" id="1.10.3230.30">
    <property type="entry name" value="Phage gp6-like head-tail connector protein"/>
    <property type="match status" value="1"/>
</dbReference>
<dbReference type="Pfam" id="PF05135">
    <property type="entry name" value="Phage_connect_1"/>
    <property type="match status" value="1"/>
</dbReference>
<dbReference type="InterPro" id="IPR021146">
    <property type="entry name" value="Phage_gp6-like_head-tail"/>
</dbReference>
<evidence type="ECO:0000313" key="1">
    <source>
        <dbReference type="EMBL" id="CCB81739.1"/>
    </source>
</evidence>
<proteinExistence type="predicted"/>
<dbReference type="CDD" id="cd08054">
    <property type="entry name" value="gp6"/>
    <property type="match status" value="1"/>
</dbReference>
<dbReference type="AlphaFoldDB" id="F6IT65"/>
<organism evidence="1">
    <name type="scientific">Lactiplantibacillus pentosus MP-10</name>
    <dbReference type="NCBI Taxonomy" id="1028490"/>
    <lineage>
        <taxon>Bacteria</taxon>
        <taxon>Bacillati</taxon>
        <taxon>Bacillota</taxon>
        <taxon>Bacilli</taxon>
        <taxon>Lactobacillales</taxon>
        <taxon>Lactobacillaceae</taxon>
        <taxon>Lactiplantibacillus</taxon>
    </lineage>
</organism>